<gene>
    <name evidence="1" type="ORF">KIK155_LOCUS11689</name>
    <name evidence="2" type="ORF">TOA249_LOCUS24736</name>
</gene>
<dbReference type="EMBL" id="CAJOBS010002568">
    <property type="protein sequence ID" value="CAF4823449.1"/>
    <property type="molecule type" value="Genomic_DNA"/>
</dbReference>
<dbReference type="Proteomes" id="UP000663838">
    <property type="component" value="Unassembled WGS sequence"/>
</dbReference>
<accession>A0A818DEM9</accession>
<name>A0A818DEM9_9BILA</name>
<organism evidence="1 3">
    <name type="scientific">Rotaria socialis</name>
    <dbReference type="NCBI Taxonomy" id="392032"/>
    <lineage>
        <taxon>Eukaryota</taxon>
        <taxon>Metazoa</taxon>
        <taxon>Spiralia</taxon>
        <taxon>Gnathifera</taxon>
        <taxon>Rotifera</taxon>
        <taxon>Eurotatoria</taxon>
        <taxon>Bdelloidea</taxon>
        <taxon>Philodinida</taxon>
        <taxon>Philodinidae</taxon>
        <taxon>Rotaria</taxon>
    </lineage>
</organism>
<reference evidence="1" key="1">
    <citation type="submission" date="2021-02" db="EMBL/GenBank/DDBJ databases">
        <authorList>
            <person name="Nowell W R."/>
        </authorList>
    </citation>
    <scope>NUCLEOTIDE SEQUENCE</scope>
</reference>
<dbReference type="Proteomes" id="UP000663865">
    <property type="component" value="Unassembled WGS sequence"/>
</dbReference>
<protein>
    <submittedName>
        <fullName evidence="1">Uncharacterized protein</fullName>
    </submittedName>
</protein>
<dbReference type="EMBL" id="CAJNYV010001860">
    <property type="protein sequence ID" value="CAF3441524.1"/>
    <property type="molecule type" value="Genomic_DNA"/>
</dbReference>
<comment type="caution">
    <text evidence="1">The sequence shown here is derived from an EMBL/GenBank/DDBJ whole genome shotgun (WGS) entry which is preliminary data.</text>
</comment>
<dbReference type="AlphaFoldDB" id="A0A818DEM9"/>
<evidence type="ECO:0000313" key="1">
    <source>
        <dbReference type="EMBL" id="CAF3441524.1"/>
    </source>
</evidence>
<evidence type="ECO:0000313" key="2">
    <source>
        <dbReference type="EMBL" id="CAF4823449.1"/>
    </source>
</evidence>
<proteinExistence type="predicted"/>
<sequence>MATTAANASSNTSICTICQTLADEKPKPGILPCLGCQQLFCYQHIGQHRQNLADQLDTVVINERNNLFENISKLEENCDQYVEQQLKEINDWELKSFEIIKETAENARLTLHAMALNECVGLRERFTRLTTELTNKQQTDNYFEQDIQVLKHKFQQLKHDIESFGLKVHINSDLKSIELISIKKKPSASDSFIDHLLLTQTPIKYINARNSGKIYAVNENLLAFEHRDARDIDLYDTVDLSMKTMSRTDDGGFNLCYSTYLQSFLYLIQSRRPEWYHLYQWSIIGHGEPKKMELNISEKIYQITCYETNLLVLFYSFTIEKWKLNSLKLDTRWRKPMTCEQDESIKMIRMNSLYYALVVEKPDGCYFELRNNSMSIIGSVKIIYDYYLELISLPNEIGWLLFYHYNTRNTYIIDNQLNKHEQKFMEALQVKDIVTQGKYMIIRYDKQANDISKTKKDCIEYYQWH</sequence>
<evidence type="ECO:0000313" key="3">
    <source>
        <dbReference type="Proteomes" id="UP000663865"/>
    </source>
</evidence>